<evidence type="ECO:0000313" key="3">
    <source>
        <dbReference type="EMBL" id="KAK6173567.1"/>
    </source>
</evidence>
<organism evidence="3 4">
    <name type="scientific">Patella caerulea</name>
    <name type="common">Rayed Mediterranean limpet</name>
    <dbReference type="NCBI Taxonomy" id="87958"/>
    <lineage>
        <taxon>Eukaryota</taxon>
        <taxon>Metazoa</taxon>
        <taxon>Spiralia</taxon>
        <taxon>Lophotrochozoa</taxon>
        <taxon>Mollusca</taxon>
        <taxon>Gastropoda</taxon>
        <taxon>Patellogastropoda</taxon>
        <taxon>Patelloidea</taxon>
        <taxon>Patellidae</taxon>
        <taxon>Patella</taxon>
    </lineage>
</organism>
<dbReference type="Pfam" id="PF10480">
    <property type="entry name" value="ICAP-1_inte_bdg"/>
    <property type="match status" value="1"/>
</dbReference>
<dbReference type="GO" id="GO:0001726">
    <property type="term" value="C:ruffle"/>
    <property type="evidence" value="ECO:0007669"/>
    <property type="project" value="TreeGrafter"/>
</dbReference>
<dbReference type="Gene3D" id="6.20.360.10">
    <property type="match status" value="1"/>
</dbReference>
<evidence type="ECO:0000313" key="4">
    <source>
        <dbReference type="Proteomes" id="UP001347796"/>
    </source>
</evidence>
<name>A0AAN8J9K8_PATCE</name>
<dbReference type="AlphaFoldDB" id="A0AAN8J9K8"/>
<accession>A0AAN8J9K8</accession>
<dbReference type="PANTHER" id="PTHR32055:SF1">
    <property type="entry name" value="INTEGRIN BETA-1-BINDING PROTEIN 1"/>
    <property type="match status" value="1"/>
</dbReference>
<dbReference type="GO" id="GO:0030027">
    <property type="term" value="C:lamellipodium"/>
    <property type="evidence" value="ECO:0007669"/>
    <property type="project" value="TreeGrafter"/>
</dbReference>
<dbReference type="Proteomes" id="UP001347796">
    <property type="component" value="Unassembled WGS sequence"/>
</dbReference>
<comment type="caution">
    <text evidence="3">The sequence shown here is derived from an EMBL/GenBank/DDBJ whole genome shotgun (WGS) entry which is preliminary data.</text>
</comment>
<dbReference type="InterPro" id="IPR006020">
    <property type="entry name" value="PTB/PI_dom"/>
</dbReference>
<dbReference type="GO" id="GO:0005178">
    <property type="term" value="F:integrin binding"/>
    <property type="evidence" value="ECO:0007669"/>
    <property type="project" value="TreeGrafter"/>
</dbReference>
<protein>
    <recommendedName>
        <fullName evidence="2">PID domain-containing protein</fullName>
    </recommendedName>
</protein>
<dbReference type="EMBL" id="JAZGQO010000011">
    <property type="protein sequence ID" value="KAK6173567.1"/>
    <property type="molecule type" value="Genomic_DNA"/>
</dbReference>
<dbReference type="GO" id="GO:1900025">
    <property type="term" value="P:negative regulation of substrate adhesion-dependent cell spreading"/>
    <property type="evidence" value="ECO:0007669"/>
    <property type="project" value="TreeGrafter"/>
</dbReference>
<reference evidence="3 4" key="1">
    <citation type="submission" date="2024-01" db="EMBL/GenBank/DDBJ databases">
        <title>The genome of the rayed Mediterranean limpet Patella caerulea (Linnaeus, 1758).</title>
        <authorList>
            <person name="Anh-Thu Weber A."/>
            <person name="Halstead-Nussloch G."/>
        </authorList>
    </citation>
    <scope>NUCLEOTIDE SEQUENCE [LARGE SCALE GENOMIC DNA]</scope>
    <source>
        <strain evidence="3">AATW-2023a</strain>
        <tissue evidence="3">Whole specimen</tissue>
    </source>
</reference>
<feature type="domain" description="PID" evidence="2">
    <location>
        <begin position="77"/>
        <end position="205"/>
    </location>
</feature>
<feature type="region of interest" description="Disordered" evidence="1">
    <location>
        <begin position="37"/>
        <end position="63"/>
    </location>
</feature>
<dbReference type="SUPFAM" id="SSF50729">
    <property type="entry name" value="PH domain-like"/>
    <property type="match status" value="1"/>
</dbReference>
<dbReference type="PROSITE" id="PS01179">
    <property type="entry name" value="PID"/>
    <property type="match status" value="1"/>
</dbReference>
<dbReference type="InterPro" id="IPR019517">
    <property type="entry name" value="Integrin-bd_ICAP-1"/>
</dbReference>
<dbReference type="GO" id="GO:0051895">
    <property type="term" value="P:negative regulation of focal adhesion assembly"/>
    <property type="evidence" value="ECO:0007669"/>
    <property type="project" value="TreeGrafter"/>
</dbReference>
<feature type="compositionally biased region" description="Low complexity" evidence="1">
    <location>
        <begin position="48"/>
        <end position="60"/>
    </location>
</feature>
<sequence length="210" mass="23662">MLTECKLLLHTNSESSVHGLDIVNFIMFNYKKNKNKTQQSISRESVDSSGASSNENLSSSKDVKDANGKILHRKIHFKVAYLGHVQEINTLNPKKRDSEAQLVDRIEEAQIEGKLPISTKDSDEVNIHISRHGIKVLDVNGQDVLQRHPLHTICQLVNYEDGFGRQNLAVKIGQVGKTVYQCYVFQCHSEEQAKSICMCVKQIFDAIAKI</sequence>
<proteinExistence type="predicted"/>
<keyword evidence="4" id="KW-1185">Reference proteome</keyword>
<gene>
    <name evidence="3" type="ORF">SNE40_016992</name>
</gene>
<evidence type="ECO:0000256" key="1">
    <source>
        <dbReference type="SAM" id="MobiDB-lite"/>
    </source>
</evidence>
<dbReference type="PANTHER" id="PTHR32055">
    <property type="entry name" value="INTEGRIN BETA-1-BINDING PROTEIN 1"/>
    <property type="match status" value="1"/>
</dbReference>
<dbReference type="GO" id="GO:0071944">
    <property type="term" value="C:cell periphery"/>
    <property type="evidence" value="ECO:0007669"/>
    <property type="project" value="TreeGrafter"/>
</dbReference>
<evidence type="ECO:0000259" key="2">
    <source>
        <dbReference type="PROSITE" id="PS01179"/>
    </source>
</evidence>
<dbReference type="GO" id="GO:0005856">
    <property type="term" value="C:cytoskeleton"/>
    <property type="evidence" value="ECO:0007669"/>
    <property type="project" value="TreeGrafter"/>
</dbReference>